<dbReference type="RefSeq" id="WP_083544743.1">
    <property type="nucleotide sequence ID" value="NZ_FQVQ01000004.1"/>
</dbReference>
<dbReference type="STRING" id="1124188.SAMN05444377_10447"/>
<sequence>MKKWIVVCWMFLGIGYIWAQDFKLDAGKISQKEFLEEVDFELEHGKIIIPVSLAGQTYRFLLDTGAPNIISKRVANILNPASKRDVNVVDANNTTQNMEMVPLPEMRLGSLQFENGVAIVVDLDNHPVLKCYRLDGFVGSNFFKNAVLQVDYAAKKIKISHTIKSFSPQTKGFPMQLVGQQLAPYVALEHQSEGCKEGSEFALLDTGMDGFYDLSNRVYADFKKGEVVKTLGESTGVVSLGLFEKLEPSPHRLVQIQKMKINGITFSNIITETTDDDNSRMGLDVFKLGKVTLDFQKKKWYFEAPSQNDLSQKTPQFTPTLIDQKLVVGIVWDEALKAKIQFGNPIVRIDQLSLEKLSVCDIVRLKERITTQSAEIEIINNNGETVTIKK</sequence>
<dbReference type="InterPro" id="IPR034122">
    <property type="entry name" value="Retropepsin-like_bacterial"/>
</dbReference>
<gene>
    <name evidence="1" type="ORF">SAMN05444377_10447</name>
</gene>
<name>A0A1M4Z5I7_9FLAO</name>
<protein>
    <submittedName>
        <fullName evidence="1">Aspartyl protease</fullName>
    </submittedName>
</protein>
<keyword evidence="2" id="KW-1185">Reference proteome</keyword>
<dbReference type="EMBL" id="FQVQ01000004">
    <property type="protein sequence ID" value="SHF13218.1"/>
    <property type="molecule type" value="Genomic_DNA"/>
</dbReference>
<accession>A0A1M4Z5I7</accession>
<dbReference type="GO" id="GO:0006508">
    <property type="term" value="P:proteolysis"/>
    <property type="evidence" value="ECO:0007669"/>
    <property type="project" value="UniProtKB-KW"/>
</dbReference>
<evidence type="ECO:0000313" key="2">
    <source>
        <dbReference type="Proteomes" id="UP000184147"/>
    </source>
</evidence>
<dbReference type="Proteomes" id="UP000184147">
    <property type="component" value="Unassembled WGS sequence"/>
</dbReference>
<reference evidence="1 2" key="1">
    <citation type="submission" date="2016-11" db="EMBL/GenBank/DDBJ databases">
        <authorList>
            <person name="Jaros S."/>
            <person name="Januszkiewicz K."/>
            <person name="Wedrychowicz H."/>
        </authorList>
    </citation>
    <scope>NUCLEOTIDE SEQUENCE [LARGE SCALE GENOMIC DNA]</scope>
    <source>
        <strain evidence="1 2">DSM 25660</strain>
    </source>
</reference>
<dbReference type="AlphaFoldDB" id="A0A1M4Z5I7"/>
<organism evidence="1 2">
    <name type="scientific">Flavobacterium fontis</name>
    <dbReference type="NCBI Taxonomy" id="1124188"/>
    <lineage>
        <taxon>Bacteria</taxon>
        <taxon>Pseudomonadati</taxon>
        <taxon>Bacteroidota</taxon>
        <taxon>Flavobacteriia</taxon>
        <taxon>Flavobacteriales</taxon>
        <taxon>Flavobacteriaceae</taxon>
        <taxon>Flavobacterium</taxon>
    </lineage>
</organism>
<proteinExistence type="predicted"/>
<dbReference type="CDD" id="cd05483">
    <property type="entry name" value="retropepsin_like_bacteria"/>
    <property type="match status" value="1"/>
</dbReference>
<dbReference type="InterPro" id="IPR021109">
    <property type="entry name" value="Peptidase_aspartic_dom_sf"/>
</dbReference>
<keyword evidence="1" id="KW-0645">Protease</keyword>
<dbReference type="Pfam" id="PF13650">
    <property type="entry name" value="Asp_protease_2"/>
    <property type="match status" value="1"/>
</dbReference>
<dbReference type="SUPFAM" id="SSF50630">
    <property type="entry name" value="Acid proteases"/>
    <property type="match status" value="1"/>
</dbReference>
<keyword evidence="1" id="KW-0378">Hydrolase</keyword>
<dbReference type="OrthoDB" id="5580718at2"/>
<evidence type="ECO:0000313" key="1">
    <source>
        <dbReference type="EMBL" id="SHF13218.1"/>
    </source>
</evidence>
<dbReference type="GO" id="GO:0008233">
    <property type="term" value="F:peptidase activity"/>
    <property type="evidence" value="ECO:0007669"/>
    <property type="project" value="UniProtKB-KW"/>
</dbReference>
<dbReference type="Gene3D" id="2.40.70.10">
    <property type="entry name" value="Acid Proteases"/>
    <property type="match status" value="1"/>
</dbReference>